<evidence type="ECO:0000256" key="7">
    <source>
        <dbReference type="ARBA" id="ARBA00032272"/>
    </source>
</evidence>
<reference evidence="11" key="1">
    <citation type="journal article" date="2021" name="Syst. Appl. Microbiol.">
        <title>Roseomonas hellenica sp. nov., isolated from roots of wild-growing Alkanna tinctoria.</title>
        <authorList>
            <person name="Rat A."/>
            <person name="Naranjo H.D."/>
            <person name="Lebbe L."/>
            <person name="Cnockaert M."/>
            <person name="Krigas N."/>
            <person name="Grigoriadou K."/>
            <person name="Maloupa E."/>
            <person name="Willems A."/>
        </authorList>
    </citation>
    <scope>NUCLEOTIDE SEQUENCE [LARGE SCALE GENOMIC DNA]</scope>
    <source>
        <strain evidence="11">LMG 31523</strain>
    </source>
</reference>
<dbReference type="PANTHER" id="PTHR11839">
    <property type="entry name" value="UDP/ADP-SUGAR PYROPHOSPHATASE"/>
    <property type="match status" value="1"/>
</dbReference>
<dbReference type="Gene3D" id="3.90.79.10">
    <property type="entry name" value="Nucleoside Triphosphate Pyrophosphohydrolase"/>
    <property type="match status" value="1"/>
</dbReference>
<evidence type="ECO:0000259" key="9">
    <source>
        <dbReference type="PROSITE" id="PS51462"/>
    </source>
</evidence>
<evidence type="ECO:0000256" key="4">
    <source>
        <dbReference type="ARBA" id="ARBA00016377"/>
    </source>
</evidence>
<sequence length="206" mass="22724">MSAPDDLGAAALTGPRTEGVRPWRKTGERSLVRDRWIDLRAEAWETGRGVSLDPWYMLHWRPWVHVVAITPDDRVVMVRQFRPGAAEALLELPGGIVDEDGEGAIMRAGERELGEETGYTAEDFIPYAAPFNDPAHATNRVHFLFARNARPTGAQRLDEAEDIQVETPTITELLEGLPRGMVAHASHIGTLYLGLLAAGRIAVTPR</sequence>
<evidence type="ECO:0000256" key="2">
    <source>
        <dbReference type="ARBA" id="ARBA00001946"/>
    </source>
</evidence>
<evidence type="ECO:0000256" key="8">
    <source>
        <dbReference type="SAM" id="MobiDB-lite"/>
    </source>
</evidence>
<dbReference type="EMBL" id="JAAGBB010000033">
    <property type="protein sequence ID" value="MBR0667306.1"/>
    <property type="molecule type" value="Genomic_DNA"/>
</dbReference>
<name>A0ABS5F438_9PROT</name>
<dbReference type="PROSITE" id="PS51462">
    <property type="entry name" value="NUDIX"/>
    <property type="match status" value="1"/>
</dbReference>
<comment type="catalytic activity">
    <reaction evidence="1">
        <text>GDP-alpha-D-mannose + H2O = alpha-D-mannose 1-phosphate + GMP + 2 H(+)</text>
        <dbReference type="Rhea" id="RHEA:27978"/>
        <dbReference type="ChEBI" id="CHEBI:15377"/>
        <dbReference type="ChEBI" id="CHEBI:15378"/>
        <dbReference type="ChEBI" id="CHEBI:57527"/>
        <dbReference type="ChEBI" id="CHEBI:58115"/>
        <dbReference type="ChEBI" id="CHEBI:58409"/>
    </reaction>
</comment>
<comment type="cofactor">
    <cofactor evidence="2">
        <name>Mg(2+)</name>
        <dbReference type="ChEBI" id="CHEBI:18420"/>
    </cofactor>
</comment>
<proteinExistence type="inferred from homology"/>
<comment type="similarity">
    <text evidence="3">Belongs to the Nudix hydrolase family. NudK subfamily.</text>
</comment>
<dbReference type="InterPro" id="IPR015797">
    <property type="entry name" value="NUDIX_hydrolase-like_dom_sf"/>
</dbReference>
<evidence type="ECO:0000256" key="1">
    <source>
        <dbReference type="ARBA" id="ARBA00000847"/>
    </source>
</evidence>
<feature type="region of interest" description="Disordered" evidence="8">
    <location>
        <begin position="1"/>
        <end position="22"/>
    </location>
</feature>
<feature type="domain" description="Nudix hydrolase" evidence="9">
    <location>
        <begin position="59"/>
        <end position="197"/>
    </location>
</feature>
<dbReference type="RefSeq" id="WP_211855089.1">
    <property type="nucleotide sequence ID" value="NZ_JAAGBB010000033.1"/>
</dbReference>
<dbReference type="PANTHER" id="PTHR11839:SF18">
    <property type="entry name" value="NUDIX HYDROLASE DOMAIN-CONTAINING PROTEIN"/>
    <property type="match status" value="1"/>
</dbReference>
<evidence type="ECO:0000256" key="3">
    <source>
        <dbReference type="ARBA" id="ARBA00007275"/>
    </source>
</evidence>
<evidence type="ECO:0000313" key="11">
    <source>
        <dbReference type="Proteomes" id="UP001196870"/>
    </source>
</evidence>
<dbReference type="Pfam" id="PF00293">
    <property type="entry name" value="NUDIX"/>
    <property type="match status" value="1"/>
</dbReference>
<organism evidence="10 11">
    <name type="scientific">Plastoroseomonas hellenica</name>
    <dbReference type="NCBI Taxonomy" id="2687306"/>
    <lineage>
        <taxon>Bacteria</taxon>
        <taxon>Pseudomonadati</taxon>
        <taxon>Pseudomonadota</taxon>
        <taxon>Alphaproteobacteria</taxon>
        <taxon>Acetobacterales</taxon>
        <taxon>Acetobacteraceae</taxon>
        <taxon>Plastoroseomonas</taxon>
    </lineage>
</organism>
<evidence type="ECO:0000313" key="10">
    <source>
        <dbReference type="EMBL" id="MBR0667306.1"/>
    </source>
</evidence>
<keyword evidence="11" id="KW-1185">Reference proteome</keyword>
<dbReference type="SUPFAM" id="SSF55811">
    <property type="entry name" value="Nudix"/>
    <property type="match status" value="1"/>
</dbReference>
<keyword evidence="5 10" id="KW-0378">Hydrolase</keyword>
<evidence type="ECO:0000256" key="6">
    <source>
        <dbReference type="ARBA" id="ARBA00032162"/>
    </source>
</evidence>
<protein>
    <recommendedName>
        <fullName evidence="4">GDP-mannose pyrophosphatase</fullName>
    </recommendedName>
    <alternativeName>
        <fullName evidence="6">GDP-mannose hydrolase</fullName>
    </alternativeName>
    <alternativeName>
        <fullName evidence="7">GDPMK</fullName>
    </alternativeName>
</protein>
<dbReference type="Proteomes" id="UP001196870">
    <property type="component" value="Unassembled WGS sequence"/>
</dbReference>
<accession>A0ABS5F438</accession>
<gene>
    <name evidence="10" type="ORF">GXW71_23310</name>
</gene>
<comment type="caution">
    <text evidence="10">The sequence shown here is derived from an EMBL/GenBank/DDBJ whole genome shotgun (WGS) entry which is preliminary data.</text>
</comment>
<dbReference type="CDD" id="cd03424">
    <property type="entry name" value="NUDIX_ADPRase_Nudt5_UGPPase_Nudt14"/>
    <property type="match status" value="1"/>
</dbReference>
<evidence type="ECO:0000256" key="5">
    <source>
        <dbReference type="ARBA" id="ARBA00022801"/>
    </source>
</evidence>
<dbReference type="InterPro" id="IPR000086">
    <property type="entry name" value="NUDIX_hydrolase_dom"/>
</dbReference>
<dbReference type="GO" id="GO:0016787">
    <property type="term" value="F:hydrolase activity"/>
    <property type="evidence" value="ECO:0007669"/>
    <property type="project" value="UniProtKB-KW"/>
</dbReference>